<feature type="region of interest" description="Disordered" evidence="2">
    <location>
        <begin position="919"/>
        <end position="943"/>
    </location>
</feature>
<feature type="region of interest" description="Disordered" evidence="2">
    <location>
        <begin position="408"/>
        <end position="435"/>
    </location>
</feature>
<feature type="region of interest" description="Disordered" evidence="2">
    <location>
        <begin position="676"/>
        <end position="701"/>
    </location>
</feature>
<feature type="coiled-coil region" evidence="1">
    <location>
        <begin position="67"/>
        <end position="122"/>
    </location>
</feature>
<keyword evidence="1" id="KW-0175">Coiled coil</keyword>
<feature type="region of interest" description="Disordered" evidence="2">
    <location>
        <begin position="862"/>
        <end position="886"/>
    </location>
</feature>
<proteinExistence type="predicted"/>
<evidence type="ECO:0000256" key="2">
    <source>
        <dbReference type="SAM" id="MobiDB-lite"/>
    </source>
</evidence>
<feature type="compositionally biased region" description="Basic and acidic residues" evidence="2">
    <location>
        <begin position="919"/>
        <end position="931"/>
    </location>
</feature>
<accession>A0A0G4FVQ4</accession>
<protein>
    <submittedName>
        <fullName evidence="3">Uncharacterized protein</fullName>
    </submittedName>
</protein>
<organism evidence="3">
    <name type="scientific">Chromera velia CCMP2878</name>
    <dbReference type="NCBI Taxonomy" id="1169474"/>
    <lineage>
        <taxon>Eukaryota</taxon>
        <taxon>Sar</taxon>
        <taxon>Alveolata</taxon>
        <taxon>Colpodellida</taxon>
        <taxon>Chromeraceae</taxon>
        <taxon>Chromera</taxon>
    </lineage>
</organism>
<feature type="compositionally biased region" description="Basic and acidic residues" evidence="2">
    <location>
        <begin position="138"/>
        <end position="204"/>
    </location>
</feature>
<evidence type="ECO:0000313" key="3">
    <source>
        <dbReference type="EMBL" id="CEM18814.1"/>
    </source>
</evidence>
<dbReference type="EMBL" id="CDMZ01000656">
    <property type="protein sequence ID" value="CEM18814.1"/>
    <property type="molecule type" value="Genomic_DNA"/>
</dbReference>
<feature type="region of interest" description="Disordered" evidence="2">
    <location>
        <begin position="534"/>
        <end position="573"/>
    </location>
</feature>
<feature type="region of interest" description="Disordered" evidence="2">
    <location>
        <begin position="713"/>
        <end position="738"/>
    </location>
</feature>
<feature type="region of interest" description="Disordered" evidence="2">
    <location>
        <begin position="283"/>
        <end position="307"/>
    </location>
</feature>
<dbReference type="VEuPathDB" id="CryptoDB:Cvel_18920"/>
<feature type="compositionally biased region" description="Basic and acidic residues" evidence="2">
    <location>
        <begin position="862"/>
        <end position="874"/>
    </location>
</feature>
<feature type="region of interest" description="Disordered" evidence="2">
    <location>
        <begin position="323"/>
        <end position="386"/>
    </location>
</feature>
<dbReference type="PANTHER" id="PTHR23159:SF31">
    <property type="entry name" value="CENTROSOME-ASSOCIATED PROTEIN CEP250 ISOFORM X1"/>
    <property type="match status" value="1"/>
</dbReference>
<feature type="region of interest" description="Disordered" evidence="2">
    <location>
        <begin position="1027"/>
        <end position="1053"/>
    </location>
</feature>
<sequence length="1572" mass="172085">MSFQSPIHSEDELVERLLEKYHVPDKKTLFLSILKGTRKDSVRATTPRDTEILEWAEADRNQLAFTHDRLQKAHKNLVQAYNQSQKQMKFVTEEAHALRSHVSELQHQLDKEKEKAKRFSALHLVTPRSDRPSTPSDHSSKSLHEEDPQSPRTKVERGLRAENRRLAAELQKEKAHNVTREVERDRTAEETNDKLVALEKENTELRAIVAGQTESPQKRLRGGPRRSSGGTAQSPSSIIPSSSVGGRAFAPTAATGSESEGPERASLRLLEVSSSDGESAAYMRPLPLHLSPTKSKSPQTGKTRRTPSSLMMELADANLQQQIPSHDPDTETPFQTLLPSENDADDSDNGTDDKDGEEEDEDEEEAEGGDVTSDMSETSTQRGERVMQSCVYSSPSLLQHTSSSRALSKLKRRQSSLADMLPGGSPRRNSAPAVPLGMDIPIRAVSSGTEGATDAVEFLNTWTRVNKRVRHKLRKETNAARKKGVAEVCRSCETSASVATKHIRSFCTKMRAELSAIVSHTDYLPLERRDSGITEAQTERGATSHGEGPGLSGAEGLLRLSHPSGADSSREGLRERRKELQECLGEWEAYLSLVERSAQVYKGLANAAQVVRASPSRRQAFNTKIKEAVAGMARAVGVRIAEGHGYFLSDQSNGFQTERTSLGGDENVLSLPSHRKRGVSFSDDPGVPVGPGASVGSGSAGIVARPRVPRLNLQGLPSSVKEEGSPSRSQADGGLEKGIVEKGSVAESDEEEEKVLDVNLVALQMAIEKNVAAAERDRLEGERSQLELQSKAEEMEDRIEFLENQVEEQKAAAAAQQAQVEAELQKGEGERSVLQTEISSLRDALSLAQQSLVSLQQQKEAAEEGWKVEKEEGARSSTALKRKHEEEVAALTQQVSSLQRSLSQAEQSLVSLQQQKEAAEEGWKVEKEEGARSSTALKRKHEEGVAALTQQVSSLQRSLSQAEQSLVSLQQEKEAAEEGWSVEKEEGARSSTALKRKHEEEVAALTQQVSSLQRSLSQAEQSLVSLQQEKEAAEEGWKVEKEEGARSSTALKRKHEEEVAALTQQVSSLQRSLSQAEQSLVSLQQEKEAAEEGWKVEKEEGARSSTALKRKHEEEVAALSREMTSLQSALSEAQSALACLREERKAKEAEISALRSQLASLQSSLSVAEKALASLKEERKVVEEKWKGEKETAARAREDARLQQEREMESLREQMSSLQDALCARREEQRGESDHAVPSGSPFALVTYQLNNKQAVVPSVDETSYSSLFIRHIPSMLVNDFAPRSSEGFCHLVAFCDLFEFHTGIRISKARVFGDFLLSQRFWAEDAQCALYDRNVQWLAEARAAGAAEKVPNLTAFCHWPEGHAGTPPMLLDLIRDVGGVRVENNRDWEGVEALCARVAKTRSELLNSNVEGDAVRGALANGGLVDLINFALKGDQVERSQREEARTKAIGLNFETVKFEGDLGEEGLSGVEAATRLLTLQAAVLKAPIIASLVLTGEGGEGASGEKEKKKWLSLGPRAGGVPAQAHRHVLVVGWDSASGAFLVKEPTEIALVPAGQVLKAVDSFVRAVQH</sequence>
<feature type="compositionally biased region" description="Acidic residues" evidence="2">
    <location>
        <begin position="342"/>
        <end position="368"/>
    </location>
</feature>
<feature type="compositionally biased region" description="Basic and acidic residues" evidence="2">
    <location>
        <begin position="1089"/>
        <end position="1102"/>
    </location>
</feature>
<evidence type="ECO:0000256" key="1">
    <source>
        <dbReference type="SAM" id="Coils"/>
    </source>
</evidence>
<feature type="compositionally biased region" description="Basic and acidic residues" evidence="2">
    <location>
        <begin position="971"/>
        <end position="988"/>
    </location>
</feature>
<feature type="compositionally biased region" description="Basic and acidic residues" evidence="2">
    <location>
        <begin position="1028"/>
        <end position="1045"/>
    </location>
</feature>
<feature type="region of interest" description="Disordered" evidence="2">
    <location>
        <begin position="122"/>
        <end position="265"/>
    </location>
</feature>
<feature type="compositionally biased region" description="Low complexity" evidence="2">
    <location>
        <begin position="225"/>
        <end position="243"/>
    </location>
</feature>
<feature type="region of interest" description="Disordered" evidence="2">
    <location>
        <begin position="969"/>
        <end position="1000"/>
    </location>
</feature>
<name>A0A0G4FVQ4_9ALVE</name>
<dbReference type="PANTHER" id="PTHR23159">
    <property type="entry name" value="CENTROSOMAL PROTEIN 2"/>
    <property type="match status" value="1"/>
</dbReference>
<gene>
    <name evidence="3" type="ORF">Cvel_18920</name>
</gene>
<reference evidence="3" key="1">
    <citation type="submission" date="2014-11" db="EMBL/GenBank/DDBJ databases">
        <authorList>
            <person name="Otto D Thomas"/>
            <person name="Naeem Raeece"/>
        </authorList>
    </citation>
    <scope>NUCLEOTIDE SEQUENCE</scope>
</reference>
<feature type="region of interest" description="Disordered" evidence="2">
    <location>
        <begin position="1089"/>
        <end position="1110"/>
    </location>
</feature>
<dbReference type="Gene3D" id="1.20.5.340">
    <property type="match status" value="1"/>
</dbReference>
<feature type="compositionally biased region" description="Polar residues" evidence="2">
    <location>
        <begin position="292"/>
        <end position="307"/>
    </location>
</feature>